<keyword evidence="3" id="KW-1185">Reference proteome</keyword>
<evidence type="ECO:0000313" key="2">
    <source>
        <dbReference type="EMBL" id="MDT7832370.1"/>
    </source>
</evidence>
<evidence type="ECO:0000313" key="3">
    <source>
        <dbReference type="Proteomes" id="UP001257277"/>
    </source>
</evidence>
<protein>
    <submittedName>
        <fullName evidence="2">Serine hydrolase domain-containing protein</fullName>
        <ecNumber evidence="2">3.1.1.103</ecNumber>
    </submittedName>
</protein>
<dbReference type="GO" id="GO:0016787">
    <property type="term" value="F:hydrolase activity"/>
    <property type="evidence" value="ECO:0007669"/>
    <property type="project" value="UniProtKB-KW"/>
</dbReference>
<dbReference type="InterPro" id="IPR012338">
    <property type="entry name" value="Beta-lactam/transpept-like"/>
</dbReference>
<accession>A0ABU3LF58</accession>
<dbReference type="PANTHER" id="PTHR46825:SF9">
    <property type="entry name" value="BETA-LACTAMASE-RELATED DOMAIN-CONTAINING PROTEIN"/>
    <property type="match status" value="1"/>
</dbReference>
<organism evidence="2 3">
    <name type="scientific">Asprobacillus argus</name>
    <dbReference type="NCBI Taxonomy" id="3076534"/>
    <lineage>
        <taxon>Bacteria</taxon>
        <taxon>Pseudomonadati</taxon>
        <taxon>Bacteroidota</taxon>
        <taxon>Flavobacteriia</taxon>
        <taxon>Flavobacteriales</taxon>
        <taxon>Flavobacteriaceae</taxon>
        <taxon>Asprobacillus</taxon>
    </lineage>
</organism>
<dbReference type="RefSeq" id="WP_349241630.1">
    <property type="nucleotide sequence ID" value="NZ_JAVTTO010000003.1"/>
</dbReference>
<dbReference type="InterPro" id="IPR001466">
    <property type="entry name" value="Beta-lactam-related"/>
</dbReference>
<evidence type="ECO:0000259" key="1">
    <source>
        <dbReference type="Pfam" id="PF00144"/>
    </source>
</evidence>
<keyword evidence="2" id="KW-0378">Hydrolase</keyword>
<dbReference type="SUPFAM" id="SSF56601">
    <property type="entry name" value="beta-lactamase/transpeptidase-like"/>
    <property type="match status" value="1"/>
</dbReference>
<reference evidence="2 3" key="1">
    <citation type="submission" date="2023-09" db="EMBL/GenBank/DDBJ databases">
        <title>Novel taxa isolated from Blanes Bay.</title>
        <authorList>
            <person name="Rey-Velasco X."/>
            <person name="Lucena T."/>
        </authorList>
    </citation>
    <scope>NUCLEOTIDE SEQUENCE [LARGE SCALE GENOMIC DNA]</scope>
    <source>
        <strain evidence="2 3">S356</strain>
    </source>
</reference>
<dbReference type="Gene3D" id="3.40.710.10">
    <property type="entry name" value="DD-peptidase/beta-lactamase superfamily"/>
    <property type="match status" value="1"/>
</dbReference>
<name>A0ABU3LF58_9FLAO</name>
<gene>
    <name evidence="2" type="ORF">RQM59_08260</name>
</gene>
<comment type="caution">
    <text evidence="2">The sequence shown here is derived from an EMBL/GenBank/DDBJ whole genome shotgun (WGS) entry which is preliminary data.</text>
</comment>
<dbReference type="InterPro" id="IPR050491">
    <property type="entry name" value="AmpC-like"/>
</dbReference>
<feature type="domain" description="Beta-lactamase-related" evidence="1">
    <location>
        <begin position="43"/>
        <end position="341"/>
    </location>
</feature>
<dbReference type="Proteomes" id="UP001257277">
    <property type="component" value="Unassembled WGS sequence"/>
</dbReference>
<proteinExistence type="predicted"/>
<dbReference type="EMBL" id="JAVTTO010000003">
    <property type="protein sequence ID" value="MDT7832370.1"/>
    <property type="molecule type" value="Genomic_DNA"/>
</dbReference>
<sequence>MKTNHKVLYSSTLFFFFVTILIAQEVKTKDIDAIFSEWNTLEKPGMSVMVMKDDKIVYEKGFGSANLEYDIPITKNTVFHVASVSKQFTAFAVLLLEKDGKLSMDDDVRKYLPELPDYGKKITLRNLANHSSGLRDQWDLLRMSGIRLDDVITQEHILKLVNRQKSLNFDPNKRNMYSNTGFTLLAEVIEKVSGMSFADFTKKRIFEPLGMNNSEFYDDHQKIVANRAYSYKVRDKKFIKSTLSYATVGPTSLFTTAEDFGKWALNFQNPIVGDMSIIRKLNTRTKLIGGSETGYAMGQFVGTYRGIEVVVHSGSDAGYKAYFARIPSHNLSIAVFSNLSTIDPVDQVFTIANLFLEGKFPKQDASKKEEIVVHDPSMFIKLSQKQLSKFLGEYWEVDEKYKRKVLLKNDTLVYYRNEKSETRLVPTDKNKFKMMKDPNDVDVVFEKNDQGIKIMKVSINDRKPIKFVAFGNVNLNEYLGTYQSKELGTSYRITIKKGKLTLEHQRIRDIHFDPINKNLFVSKKRAIQELKFLRNKRGKVIGFKASNNRVKNLVFKN</sequence>
<dbReference type="PANTHER" id="PTHR46825">
    <property type="entry name" value="D-ALANYL-D-ALANINE-CARBOXYPEPTIDASE/ENDOPEPTIDASE AMPH"/>
    <property type="match status" value="1"/>
</dbReference>
<dbReference type="EC" id="3.1.1.103" evidence="2"/>
<dbReference type="Pfam" id="PF00144">
    <property type="entry name" value="Beta-lactamase"/>
    <property type="match status" value="1"/>
</dbReference>